<keyword evidence="4" id="KW-1185">Reference proteome</keyword>
<feature type="compositionally biased region" description="Polar residues" evidence="1">
    <location>
        <begin position="138"/>
        <end position="150"/>
    </location>
</feature>
<dbReference type="SUPFAM" id="SSF50729">
    <property type="entry name" value="PH domain-like"/>
    <property type="match status" value="1"/>
</dbReference>
<evidence type="ECO:0000256" key="1">
    <source>
        <dbReference type="SAM" id="MobiDB-lite"/>
    </source>
</evidence>
<dbReference type="Pfam" id="PF00169">
    <property type="entry name" value="PH"/>
    <property type="match status" value="1"/>
</dbReference>
<dbReference type="EMBL" id="CAXITT010000995">
    <property type="protein sequence ID" value="CAL1547514.1"/>
    <property type="molecule type" value="Genomic_DNA"/>
</dbReference>
<feature type="region of interest" description="Disordered" evidence="1">
    <location>
        <begin position="128"/>
        <end position="150"/>
    </location>
</feature>
<dbReference type="PANTHER" id="PTHR45960:SF2">
    <property type="entry name" value="PROTEIN DAUGHTER OF SEVENLESS"/>
    <property type="match status" value="1"/>
</dbReference>
<dbReference type="Gene3D" id="2.30.29.30">
    <property type="entry name" value="Pleckstrin-homology domain (PH domain)/Phosphotyrosine-binding domain (PTB)"/>
    <property type="match status" value="1"/>
</dbReference>
<dbReference type="InterPro" id="IPR046355">
    <property type="entry name" value="Gab1-4-like"/>
</dbReference>
<feature type="domain" description="PH" evidence="2">
    <location>
        <begin position="3"/>
        <end position="120"/>
    </location>
</feature>
<dbReference type="GO" id="GO:0035591">
    <property type="term" value="F:signaling adaptor activity"/>
    <property type="evidence" value="ECO:0007669"/>
    <property type="project" value="TreeGrafter"/>
</dbReference>
<dbReference type="GO" id="GO:0005737">
    <property type="term" value="C:cytoplasm"/>
    <property type="evidence" value="ECO:0007669"/>
    <property type="project" value="TreeGrafter"/>
</dbReference>
<accession>A0AAV2IK82</accession>
<sequence length="150" mass="17076">MSHILCSGWLIKSPPEHKMSRSVKLLRSQWKKRFFVLSQSGRTNDAYELNYFKDKKGGKKKGSVNLTFCSQVTEAAHPEFFPNLLSVKTLHKNKIRKYYLAASTQGEMREWVHWLCLVCGLNMTPTPSEPPTLEMNPARTNSTALDLSTG</sequence>
<dbReference type="GO" id="GO:0007165">
    <property type="term" value="P:signal transduction"/>
    <property type="evidence" value="ECO:0007669"/>
    <property type="project" value="TreeGrafter"/>
</dbReference>
<dbReference type="AlphaFoldDB" id="A0AAV2IK82"/>
<name>A0AAV2IK82_LYMST</name>
<evidence type="ECO:0000313" key="3">
    <source>
        <dbReference type="EMBL" id="CAL1547514.1"/>
    </source>
</evidence>
<dbReference type="PROSITE" id="PS50003">
    <property type="entry name" value="PH_DOMAIN"/>
    <property type="match status" value="1"/>
</dbReference>
<gene>
    <name evidence="3" type="ORF">GSLYS_00020831001</name>
</gene>
<dbReference type="InterPro" id="IPR001849">
    <property type="entry name" value="PH_domain"/>
</dbReference>
<dbReference type="PANTHER" id="PTHR45960">
    <property type="entry name" value="GRB2-ASSOCIATED-BINDING PROTEIN"/>
    <property type="match status" value="1"/>
</dbReference>
<dbReference type="InterPro" id="IPR011993">
    <property type="entry name" value="PH-like_dom_sf"/>
</dbReference>
<proteinExistence type="predicted"/>
<comment type="caution">
    <text evidence="3">The sequence shown here is derived from an EMBL/GenBank/DDBJ whole genome shotgun (WGS) entry which is preliminary data.</text>
</comment>
<feature type="non-terminal residue" evidence="3">
    <location>
        <position position="150"/>
    </location>
</feature>
<dbReference type="Proteomes" id="UP001497497">
    <property type="component" value="Unassembled WGS sequence"/>
</dbReference>
<evidence type="ECO:0000313" key="4">
    <source>
        <dbReference type="Proteomes" id="UP001497497"/>
    </source>
</evidence>
<protein>
    <recommendedName>
        <fullName evidence="2">PH domain-containing protein</fullName>
    </recommendedName>
</protein>
<organism evidence="3 4">
    <name type="scientific">Lymnaea stagnalis</name>
    <name type="common">Great pond snail</name>
    <name type="synonym">Helix stagnalis</name>
    <dbReference type="NCBI Taxonomy" id="6523"/>
    <lineage>
        <taxon>Eukaryota</taxon>
        <taxon>Metazoa</taxon>
        <taxon>Spiralia</taxon>
        <taxon>Lophotrochozoa</taxon>
        <taxon>Mollusca</taxon>
        <taxon>Gastropoda</taxon>
        <taxon>Heterobranchia</taxon>
        <taxon>Euthyneura</taxon>
        <taxon>Panpulmonata</taxon>
        <taxon>Hygrophila</taxon>
        <taxon>Lymnaeoidea</taxon>
        <taxon>Lymnaeidae</taxon>
        <taxon>Lymnaea</taxon>
    </lineage>
</organism>
<reference evidence="3 4" key="1">
    <citation type="submission" date="2024-04" db="EMBL/GenBank/DDBJ databases">
        <authorList>
            <consortium name="Genoscope - CEA"/>
            <person name="William W."/>
        </authorList>
    </citation>
    <scope>NUCLEOTIDE SEQUENCE [LARGE SCALE GENOMIC DNA]</scope>
</reference>
<dbReference type="SMART" id="SM00233">
    <property type="entry name" value="PH"/>
    <property type="match status" value="1"/>
</dbReference>
<evidence type="ECO:0000259" key="2">
    <source>
        <dbReference type="PROSITE" id="PS50003"/>
    </source>
</evidence>